<name>A0A0A9A1D5_ARUDO</name>
<protein>
    <submittedName>
        <fullName evidence="1">Uncharacterized protein</fullName>
    </submittedName>
</protein>
<dbReference type="AlphaFoldDB" id="A0A0A9A1D5"/>
<evidence type="ECO:0000313" key="1">
    <source>
        <dbReference type="EMBL" id="JAD45454.1"/>
    </source>
</evidence>
<proteinExistence type="predicted"/>
<accession>A0A0A9A1D5</accession>
<reference evidence="1" key="2">
    <citation type="journal article" date="2015" name="Data Brief">
        <title>Shoot transcriptome of the giant reed, Arundo donax.</title>
        <authorList>
            <person name="Barrero R.A."/>
            <person name="Guerrero F.D."/>
            <person name="Moolhuijzen P."/>
            <person name="Goolsby J.A."/>
            <person name="Tidwell J."/>
            <person name="Bellgard S.E."/>
            <person name="Bellgard M.I."/>
        </authorList>
    </citation>
    <scope>NUCLEOTIDE SEQUENCE</scope>
    <source>
        <tissue evidence="1">Shoot tissue taken approximately 20 cm above the soil surface</tissue>
    </source>
</reference>
<organism evidence="1">
    <name type="scientific">Arundo donax</name>
    <name type="common">Giant reed</name>
    <name type="synonym">Donax arundinaceus</name>
    <dbReference type="NCBI Taxonomy" id="35708"/>
    <lineage>
        <taxon>Eukaryota</taxon>
        <taxon>Viridiplantae</taxon>
        <taxon>Streptophyta</taxon>
        <taxon>Embryophyta</taxon>
        <taxon>Tracheophyta</taxon>
        <taxon>Spermatophyta</taxon>
        <taxon>Magnoliopsida</taxon>
        <taxon>Liliopsida</taxon>
        <taxon>Poales</taxon>
        <taxon>Poaceae</taxon>
        <taxon>PACMAD clade</taxon>
        <taxon>Arundinoideae</taxon>
        <taxon>Arundineae</taxon>
        <taxon>Arundo</taxon>
    </lineage>
</organism>
<sequence length="28" mass="3175">MPISIFYKIKPSKKMAAPPVKNSDEILQ</sequence>
<reference evidence="1" key="1">
    <citation type="submission" date="2014-09" db="EMBL/GenBank/DDBJ databases">
        <authorList>
            <person name="Magalhaes I.L.F."/>
            <person name="Oliveira U."/>
            <person name="Santos F.R."/>
            <person name="Vidigal T.H.D.A."/>
            <person name="Brescovit A.D."/>
            <person name="Santos A.J."/>
        </authorList>
    </citation>
    <scope>NUCLEOTIDE SEQUENCE</scope>
    <source>
        <tissue evidence="1">Shoot tissue taken approximately 20 cm above the soil surface</tissue>
    </source>
</reference>
<dbReference type="EMBL" id="GBRH01252441">
    <property type="protein sequence ID" value="JAD45454.1"/>
    <property type="molecule type" value="Transcribed_RNA"/>
</dbReference>